<dbReference type="InterPro" id="IPR018060">
    <property type="entry name" value="HTH_AraC"/>
</dbReference>
<organism evidence="5 6">
    <name type="scientific">Mucilaginibacter pocheonensis</name>
    <dbReference type="NCBI Taxonomy" id="398050"/>
    <lineage>
        <taxon>Bacteria</taxon>
        <taxon>Pseudomonadati</taxon>
        <taxon>Bacteroidota</taxon>
        <taxon>Sphingobacteriia</taxon>
        <taxon>Sphingobacteriales</taxon>
        <taxon>Sphingobacteriaceae</taxon>
        <taxon>Mucilaginibacter</taxon>
    </lineage>
</organism>
<keyword evidence="2" id="KW-0238">DNA-binding</keyword>
<evidence type="ECO:0000259" key="4">
    <source>
        <dbReference type="PROSITE" id="PS01124"/>
    </source>
</evidence>
<name>A0ABU1TAT8_9SPHI</name>
<evidence type="ECO:0000256" key="2">
    <source>
        <dbReference type="ARBA" id="ARBA00023125"/>
    </source>
</evidence>
<evidence type="ECO:0000256" key="1">
    <source>
        <dbReference type="ARBA" id="ARBA00023015"/>
    </source>
</evidence>
<dbReference type="Pfam" id="PF12833">
    <property type="entry name" value="HTH_18"/>
    <property type="match status" value="1"/>
</dbReference>
<dbReference type="RefSeq" id="WP_310095814.1">
    <property type="nucleotide sequence ID" value="NZ_JAVDUU010000002.1"/>
</dbReference>
<dbReference type="InterPro" id="IPR009057">
    <property type="entry name" value="Homeodomain-like_sf"/>
</dbReference>
<evidence type="ECO:0000313" key="5">
    <source>
        <dbReference type="EMBL" id="MDR6942522.1"/>
    </source>
</evidence>
<dbReference type="Gene3D" id="1.10.10.60">
    <property type="entry name" value="Homeodomain-like"/>
    <property type="match status" value="1"/>
</dbReference>
<keyword evidence="3" id="KW-0804">Transcription</keyword>
<dbReference type="SMART" id="SM00342">
    <property type="entry name" value="HTH_ARAC"/>
    <property type="match status" value="1"/>
</dbReference>
<evidence type="ECO:0000256" key="3">
    <source>
        <dbReference type="ARBA" id="ARBA00023163"/>
    </source>
</evidence>
<proteinExistence type="predicted"/>
<dbReference type="PANTHER" id="PTHR43280:SF32">
    <property type="entry name" value="TRANSCRIPTIONAL REGULATORY PROTEIN"/>
    <property type="match status" value="1"/>
</dbReference>
<reference evidence="5 6" key="1">
    <citation type="submission" date="2023-07" db="EMBL/GenBank/DDBJ databases">
        <title>Sorghum-associated microbial communities from plants grown in Nebraska, USA.</title>
        <authorList>
            <person name="Schachtman D."/>
        </authorList>
    </citation>
    <scope>NUCLEOTIDE SEQUENCE [LARGE SCALE GENOMIC DNA]</scope>
    <source>
        <strain evidence="5 6">3262</strain>
    </source>
</reference>
<sequence length="300" mass="34245">MHPTETLEDFYEGHPAMKMMPVGSNQQGAGHFNVYPRGEICHNLTSYHRRDFYKISLSIGGGTLYYADKGITFDKCALVFSNPNVPYSWEAAPVKQTGYFCLFTEDFISKNNRNESFIDSPLFKVGGSPVYFVNDEQVKTISGLFCKMLDEIDSDYIYKYDLMRNYVNLIVHEALKLEPADSFFKHSNASSRIAALFMELLERQFPIDSPNYALKLKTAADYASRLSVHVNHLNRAVKEITGKTTSTHIAERVAKEAKALLKYTDWNIADIAYSLGFEYPAYFNNFFKKQTALNPKAFRV</sequence>
<evidence type="ECO:0000313" key="6">
    <source>
        <dbReference type="Proteomes" id="UP001247620"/>
    </source>
</evidence>
<gene>
    <name evidence="5" type="ORF">J2W55_002364</name>
</gene>
<dbReference type="SUPFAM" id="SSF46689">
    <property type="entry name" value="Homeodomain-like"/>
    <property type="match status" value="1"/>
</dbReference>
<dbReference type="Proteomes" id="UP001247620">
    <property type="component" value="Unassembled WGS sequence"/>
</dbReference>
<accession>A0ABU1TAT8</accession>
<dbReference type="EMBL" id="JAVDUU010000002">
    <property type="protein sequence ID" value="MDR6942522.1"/>
    <property type="molecule type" value="Genomic_DNA"/>
</dbReference>
<keyword evidence="1" id="KW-0805">Transcription regulation</keyword>
<dbReference type="PANTHER" id="PTHR43280">
    <property type="entry name" value="ARAC-FAMILY TRANSCRIPTIONAL REGULATOR"/>
    <property type="match status" value="1"/>
</dbReference>
<keyword evidence="6" id="KW-1185">Reference proteome</keyword>
<dbReference type="PROSITE" id="PS01124">
    <property type="entry name" value="HTH_ARAC_FAMILY_2"/>
    <property type="match status" value="1"/>
</dbReference>
<comment type="caution">
    <text evidence="5">The sequence shown here is derived from an EMBL/GenBank/DDBJ whole genome shotgun (WGS) entry which is preliminary data.</text>
</comment>
<feature type="domain" description="HTH araC/xylS-type" evidence="4">
    <location>
        <begin position="191"/>
        <end position="300"/>
    </location>
</feature>
<protein>
    <submittedName>
        <fullName evidence="5">AraC-like DNA-binding protein</fullName>
    </submittedName>
</protein>